<organism evidence="1 2">
    <name type="scientific">Kuraishia capsulata CBS 1993</name>
    <dbReference type="NCBI Taxonomy" id="1382522"/>
    <lineage>
        <taxon>Eukaryota</taxon>
        <taxon>Fungi</taxon>
        <taxon>Dikarya</taxon>
        <taxon>Ascomycota</taxon>
        <taxon>Saccharomycotina</taxon>
        <taxon>Pichiomycetes</taxon>
        <taxon>Pichiales</taxon>
        <taxon>Pichiaceae</taxon>
        <taxon>Kuraishia</taxon>
    </lineage>
</organism>
<dbReference type="EMBL" id="HG793128">
    <property type="protein sequence ID" value="CDK27659.1"/>
    <property type="molecule type" value="Genomic_DNA"/>
</dbReference>
<gene>
    <name evidence="1" type="ORF">KUCA_T00003638001</name>
</gene>
<dbReference type="HOGENOM" id="CLU_2277912_0_0_1"/>
<dbReference type="AlphaFoldDB" id="W6MM76"/>
<evidence type="ECO:0000313" key="1">
    <source>
        <dbReference type="EMBL" id="CDK27659.1"/>
    </source>
</evidence>
<proteinExistence type="predicted"/>
<reference evidence="1" key="2">
    <citation type="submission" date="2014-02" db="EMBL/GenBank/DDBJ databases">
        <title>Complete DNA sequence of /Kuraishia capsulata/ illustrates novel genomic features among budding yeasts (/Saccharomycotina/).</title>
        <authorList>
            <person name="Morales L."/>
            <person name="Noel B."/>
            <person name="Porcel B."/>
            <person name="Marcet-Houben M."/>
            <person name="Hullo M-F."/>
            <person name="Sacerdot C."/>
            <person name="Tekaia F."/>
            <person name="Leh-Louis V."/>
            <person name="Despons L."/>
            <person name="Khanna V."/>
            <person name="Aury J-M."/>
            <person name="Barbe V."/>
            <person name="Couloux A."/>
            <person name="Labadie K."/>
            <person name="Pelletier E."/>
            <person name="Souciet J-L."/>
            <person name="Boekhout T."/>
            <person name="Gabaldon T."/>
            <person name="Wincker P."/>
            <person name="Dujon B."/>
        </authorList>
    </citation>
    <scope>NUCLEOTIDE SEQUENCE</scope>
    <source>
        <strain evidence="1">CBS 1993</strain>
    </source>
</reference>
<dbReference type="GeneID" id="34521040"/>
<accession>W6MM76</accession>
<keyword evidence="2" id="KW-1185">Reference proteome</keyword>
<reference evidence="1" key="1">
    <citation type="submission" date="2013-12" db="EMBL/GenBank/DDBJ databases">
        <authorList>
            <person name="Genoscope - CEA"/>
        </authorList>
    </citation>
    <scope>NUCLEOTIDE SEQUENCE</scope>
    <source>
        <strain evidence="1">CBS 1993</strain>
    </source>
</reference>
<name>W6MM76_9ASCO</name>
<dbReference type="Proteomes" id="UP000019384">
    <property type="component" value="Unassembled WGS sequence"/>
</dbReference>
<evidence type="ECO:0000313" key="2">
    <source>
        <dbReference type="Proteomes" id="UP000019384"/>
    </source>
</evidence>
<protein>
    <submittedName>
        <fullName evidence="1">Uncharacterized protein</fullName>
    </submittedName>
</protein>
<dbReference type="RefSeq" id="XP_022459652.1">
    <property type="nucleotide sequence ID" value="XM_022602072.1"/>
</dbReference>
<sequence length="102" mass="11456">MKLQLLSVPVANIGLCIYSLKKIQLKAFMINSSLPIAGIPSTSSSWLTFQSFQPSLRRLQQGISHGMWRVRMASKLELNSGRIFGLNFKEIQTQLIKVAVHL</sequence>